<dbReference type="OrthoDB" id="1770989at2"/>
<organism evidence="2 3">
    <name type="scientific">Cuneatibacter caecimuris</name>
    <dbReference type="NCBI Taxonomy" id="1796618"/>
    <lineage>
        <taxon>Bacteria</taxon>
        <taxon>Bacillati</taxon>
        <taxon>Bacillota</taxon>
        <taxon>Clostridia</taxon>
        <taxon>Lachnospirales</taxon>
        <taxon>Lachnospiraceae</taxon>
        <taxon>Cuneatibacter</taxon>
    </lineage>
</organism>
<keyword evidence="3" id="KW-1185">Reference proteome</keyword>
<comment type="caution">
    <text evidence="2">The sequence shown here is derived from an EMBL/GenBank/DDBJ whole genome shotgun (WGS) entry which is preliminary data.</text>
</comment>
<evidence type="ECO:0000313" key="3">
    <source>
        <dbReference type="Proteomes" id="UP000292927"/>
    </source>
</evidence>
<name>A0A4Q7NZJ1_9FIRM</name>
<evidence type="ECO:0008006" key="4">
    <source>
        <dbReference type="Google" id="ProtNLM"/>
    </source>
</evidence>
<dbReference type="Proteomes" id="UP000292927">
    <property type="component" value="Unassembled WGS sequence"/>
</dbReference>
<accession>A0A4Q7NZJ1</accession>
<reference evidence="2 3" key="1">
    <citation type="submission" date="2019-02" db="EMBL/GenBank/DDBJ databases">
        <title>Genomic Encyclopedia of Type Strains, Phase IV (KMG-IV): sequencing the most valuable type-strain genomes for metagenomic binning, comparative biology and taxonomic classification.</title>
        <authorList>
            <person name="Goeker M."/>
        </authorList>
    </citation>
    <scope>NUCLEOTIDE SEQUENCE [LARGE SCALE GENOMIC DNA]</scope>
    <source>
        <strain evidence="2 3">DSM 29486</strain>
    </source>
</reference>
<dbReference type="EMBL" id="SGXF01000006">
    <property type="protein sequence ID" value="RZS92893.1"/>
    <property type="molecule type" value="Genomic_DNA"/>
</dbReference>
<proteinExistence type="predicted"/>
<dbReference type="AlphaFoldDB" id="A0A4Q7NZJ1"/>
<evidence type="ECO:0000313" key="2">
    <source>
        <dbReference type="EMBL" id="RZS92893.1"/>
    </source>
</evidence>
<feature type="compositionally biased region" description="Acidic residues" evidence="1">
    <location>
        <begin position="177"/>
        <end position="198"/>
    </location>
</feature>
<feature type="region of interest" description="Disordered" evidence="1">
    <location>
        <begin position="170"/>
        <end position="198"/>
    </location>
</feature>
<dbReference type="RefSeq" id="WP_130435895.1">
    <property type="nucleotide sequence ID" value="NZ_SGXF01000006.1"/>
</dbReference>
<protein>
    <recommendedName>
        <fullName evidence="4">Vacuolar-type H+-ATPase subunit H</fullName>
    </recommendedName>
</protein>
<sequence>MSRIEQLIDEIEEYIEGCKMQPFSSTKIIVDKAQLEELLVELRHRTPDEIKKYQKILSNKEAIIADARSQANKMIEDATVQTNEMINEHEIMQRAYIKANEIIDQATRQAQEVVDQAVEDANNIRLGAVNYTDDMLNSLQTIISHTMDSTQTKFSAFMTSMKSSYDIVSANRRELSPEEEEGMEEEMPVISSEDEETE</sequence>
<evidence type="ECO:0000256" key="1">
    <source>
        <dbReference type="SAM" id="MobiDB-lite"/>
    </source>
</evidence>
<gene>
    <name evidence="2" type="ORF">EV209_2636</name>
</gene>